<dbReference type="GO" id="GO:0004803">
    <property type="term" value="F:transposase activity"/>
    <property type="evidence" value="ECO:0007669"/>
    <property type="project" value="InterPro"/>
</dbReference>
<evidence type="ECO:0000313" key="3">
    <source>
        <dbReference type="Proteomes" id="UP000019486"/>
    </source>
</evidence>
<protein>
    <submittedName>
        <fullName evidence="2">Transposase</fullName>
    </submittedName>
</protein>
<dbReference type="AlphaFoldDB" id="W9GPK7"/>
<dbReference type="EMBL" id="AVFL01000066">
    <property type="protein sequence ID" value="EWY35825.1"/>
    <property type="molecule type" value="Genomic_DNA"/>
</dbReference>
<comment type="caution">
    <text evidence="2">The sequence shown here is derived from an EMBL/GenBank/DDBJ whole genome shotgun (WGS) entry which is preliminary data.</text>
</comment>
<dbReference type="InterPro" id="IPR002513">
    <property type="entry name" value="Tn3_Tnp_DDE_dom"/>
</dbReference>
<evidence type="ECO:0000259" key="1">
    <source>
        <dbReference type="Pfam" id="PF01526"/>
    </source>
</evidence>
<dbReference type="PATRIC" id="fig|1385369.3.peg.7121"/>
<dbReference type="STRING" id="1385369.N825_34115"/>
<dbReference type="GO" id="GO:0006313">
    <property type="term" value="P:DNA transposition"/>
    <property type="evidence" value="ECO:0007669"/>
    <property type="project" value="InterPro"/>
</dbReference>
<dbReference type="Pfam" id="PF01526">
    <property type="entry name" value="DDE_Tnp_Tn3"/>
    <property type="match status" value="1"/>
</dbReference>
<dbReference type="Proteomes" id="UP000019486">
    <property type="component" value="Unassembled WGS sequence"/>
</dbReference>
<evidence type="ECO:0000313" key="2">
    <source>
        <dbReference type="EMBL" id="EWY35825.1"/>
    </source>
</evidence>
<name>W9GPK7_9PROT</name>
<gene>
    <name evidence="2" type="ORF">N825_34115</name>
</gene>
<dbReference type="RefSeq" id="WP_245613329.1">
    <property type="nucleotide sequence ID" value="NZ_AVFL01000066.1"/>
</dbReference>
<organism evidence="2 3">
    <name type="scientific">Skermanella stibiiresistens SB22</name>
    <dbReference type="NCBI Taxonomy" id="1385369"/>
    <lineage>
        <taxon>Bacteria</taxon>
        <taxon>Pseudomonadati</taxon>
        <taxon>Pseudomonadota</taxon>
        <taxon>Alphaproteobacteria</taxon>
        <taxon>Rhodospirillales</taxon>
        <taxon>Azospirillaceae</taxon>
        <taxon>Skermanella</taxon>
    </lineage>
</organism>
<feature type="domain" description="Tn3 transposase DDE" evidence="1">
    <location>
        <begin position="1"/>
        <end position="150"/>
    </location>
</feature>
<proteinExistence type="predicted"/>
<keyword evidence="3" id="KW-1185">Reference proteome</keyword>
<reference evidence="2 3" key="1">
    <citation type="submission" date="2013-08" db="EMBL/GenBank/DDBJ databases">
        <title>The genome sequence of Skermanella stibiiresistens.</title>
        <authorList>
            <person name="Zhu W."/>
            <person name="Wang G."/>
        </authorList>
    </citation>
    <scope>NUCLEOTIDE SEQUENCE [LARGE SCALE GENOMIC DNA]</scope>
    <source>
        <strain evidence="2 3">SB22</strain>
    </source>
</reference>
<sequence length="183" mass="20903">MRVMAAVHGGEVKAALILKKLAAYPKQNGLALALREIGRIERTLGALDWIGDPHLRRETTEELNKGESRNALARAVSFHRLGRFRDRSHESHVHRAAALNLVTAAIVLWNTRYLGRALDHLHQTGERFDEQVLRRLSPLGWEHINLTGNYVWSSDIIRGPDGLRPLIFQPLWPRDLYRITESQ</sequence>
<accession>W9GPK7</accession>